<dbReference type="EMBL" id="CAAE01005055">
    <property type="protein sequence ID" value="CAF88567.1"/>
    <property type="molecule type" value="Genomic_DNA"/>
</dbReference>
<feature type="compositionally biased region" description="Basic residues" evidence="1">
    <location>
        <begin position="198"/>
        <end position="218"/>
    </location>
</feature>
<reference evidence="2" key="2">
    <citation type="submission" date="2004-02" db="EMBL/GenBank/DDBJ databases">
        <authorList>
            <consortium name="Genoscope"/>
            <consortium name="Whitehead Institute Centre for Genome Research"/>
        </authorList>
    </citation>
    <scope>NUCLEOTIDE SEQUENCE</scope>
</reference>
<dbReference type="KEGG" id="tng:GSTEN00002041G001"/>
<gene>
    <name evidence="2" type="ORF">GSTENG00002041001</name>
</gene>
<accession>Q4TEW5</accession>
<feature type="compositionally biased region" description="Low complexity" evidence="1">
    <location>
        <begin position="181"/>
        <end position="197"/>
    </location>
</feature>
<protein>
    <submittedName>
        <fullName evidence="2">(spotted green pufferfish) hypothetical protein</fullName>
    </submittedName>
</protein>
<evidence type="ECO:0000313" key="2">
    <source>
        <dbReference type="EMBL" id="CAF88567.1"/>
    </source>
</evidence>
<feature type="compositionally biased region" description="Pro residues" evidence="1">
    <location>
        <begin position="224"/>
        <end position="233"/>
    </location>
</feature>
<name>Q4TEW5_TETNG</name>
<feature type="non-terminal residue" evidence="2">
    <location>
        <position position="345"/>
    </location>
</feature>
<dbReference type="AlphaFoldDB" id="Q4TEW5"/>
<feature type="region of interest" description="Disordered" evidence="1">
    <location>
        <begin position="177"/>
        <end position="233"/>
    </location>
</feature>
<organism evidence="2">
    <name type="scientific">Tetraodon nigroviridis</name>
    <name type="common">Spotted green pufferfish</name>
    <name type="synonym">Chelonodon nigroviridis</name>
    <dbReference type="NCBI Taxonomy" id="99883"/>
    <lineage>
        <taxon>Eukaryota</taxon>
        <taxon>Metazoa</taxon>
        <taxon>Chordata</taxon>
        <taxon>Craniata</taxon>
        <taxon>Vertebrata</taxon>
        <taxon>Euteleostomi</taxon>
        <taxon>Actinopterygii</taxon>
        <taxon>Neopterygii</taxon>
        <taxon>Teleostei</taxon>
        <taxon>Neoteleostei</taxon>
        <taxon>Acanthomorphata</taxon>
        <taxon>Eupercaria</taxon>
        <taxon>Tetraodontiformes</taxon>
        <taxon>Tetradontoidea</taxon>
        <taxon>Tetraodontidae</taxon>
        <taxon>Tetraodon</taxon>
    </lineage>
</organism>
<sequence length="345" mass="36601">VCRRRRCPLRRTPSTCPVSTAASGSCTSTTSCRTSPAATWGRGWSQAARPAARATALTARASPTPRRALAVTAIQGGRGHAVTGRQQPRASPWQRAWTRAQTAGECFARVRCSAAALTPPCGTFPGVFKGRACPWTRARTAATAGTATKARCVTCSASRPAGAAACRVCTVSVSARRRRSAAPARTASPDRVATSVRTHTHRHTHTHTHTRVHTHTQTHTHTPPQGPGAPPPPVVRLCRAAVWRPAGQGSPPASAWLRPLPDRQALLLGGVPGSVWGRDLLRPAEAPAPAAQLPVRRRDDVHAGCGEACGVWLQGVCVDLWVCKYTHTPATDQTDHFLLHVGKLT</sequence>
<reference evidence="2" key="1">
    <citation type="journal article" date="2004" name="Nature">
        <title>Genome duplication in the teleost fish Tetraodon nigroviridis reveals the early vertebrate proto-karyotype.</title>
        <authorList>
            <person name="Jaillon O."/>
            <person name="Aury J.-M."/>
            <person name="Brunet F."/>
            <person name="Petit J.-L."/>
            <person name="Stange-Thomann N."/>
            <person name="Mauceli E."/>
            <person name="Bouneau L."/>
            <person name="Fischer C."/>
            <person name="Ozouf-Costaz C."/>
            <person name="Bernot A."/>
            <person name="Nicaud S."/>
            <person name="Jaffe D."/>
            <person name="Fisher S."/>
            <person name="Lutfalla G."/>
            <person name="Dossat C."/>
            <person name="Segurens B."/>
            <person name="Dasilva C."/>
            <person name="Salanoubat M."/>
            <person name="Levy M."/>
            <person name="Boudet N."/>
            <person name="Castellano S."/>
            <person name="Anthouard V."/>
            <person name="Jubin C."/>
            <person name="Castelli V."/>
            <person name="Katinka M."/>
            <person name="Vacherie B."/>
            <person name="Biemont C."/>
            <person name="Skalli Z."/>
            <person name="Cattolico L."/>
            <person name="Poulain J."/>
            <person name="De Berardinis V."/>
            <person name="Cruaud C."/>
            <person name="Duprat S."/>
            <person name="Brottier P."/>
            <person name="Coutanceau J.-P."/>
            <person name="Gouzy J."/>
            <person name="Parra G."/>
            <person name="Lardier G."/>
            <person name="Chapple C."/>
            <person name="McKernan K.J."/>
            <person name="McEwan P."/>
            <person name="Bosak S."/>
            <person name="Kellis M."/>
            <person name="Volff J.-N."/>
            <person name="Guigo R."/>
            <person name="Zody M.C."/>
            <person name="Mesirov J."/>
            <person name="Lindblad-Toh K."/>
            <person name="Birren B."/>
            <person name="Nusbaum C."/>
            <person name="Kahn D."/>
            <person name="Robinson-Rechavi M."/>
            <person name="Laudet V."/>
            <person name="Schachter V."/>
            <person name="Quetier F."/>
            <person name="Saurin W."/>
            <person name="Scarpelli C."/>
            <person name="Wincker P."/>
            <person name="Lander E.S."/>
            <person name="Weissenbach J."/>
            <person name="Roest Crollius H."/>
        </authorList>
    </citation>
    <scope>NUCLEOTIDE SEQUENCE [LARGE SCALE GENOMIC DNA]</scope>
</reference>
<comment type="caution">
    <text evidence="2">The sequence shown here is derived from an EMBL/GenBank/DDBJ whole genome shotgun (WGS) entry which is preliminary data.</text>
</comment>
<proteinExistence type="predicted"/>
<evidence type="ECO:0000256" key="1">
    <source>
        <dbReference type="SAM" id="MobiDB-lite"/>
    </source>
</evidence>